<evidence type="ECO:0000256" key="2">
    <source>
        <dbReference type="ARBA" id="ARBA00022448"/>
    </source>
</evidence>
<dbReference type="PANTHER" id="PTHR42771">
    <property type="entry name" value="IRON(3+)-HYDROXAMATE IMPORT ATP-BINDING PROTEIN FHUC"/>
    <property type="match status" value="1"/>
</dbReference>
<sequence>MRDDVYVNSVAIDWESVTSRGEYPFAIPAIASIDVLDLGQSVTFFCGENGTGKSTLLEALSVAYGLNAEGGTKNHRFSTVDAPSELAEHLVLMKSIFKPSDSFLVRSDTMFNLITEMDRLGDGDLYREGRALHTRSHGEGVLALVSQRFHGRGFYVLDEPESGLSQCGQVALLAQIIRLAREGAQFIVATHSPILLTAPGATIYQFDDEVRKVTVEDTMEWIMLHRFLENPAHELAFFLEK</sequence>
<keyword evidence="2" id="KW-0813">Transport</keyword>
<dbReference type="PANTHER" id="PTHR42771:SF2">
    <property type="entry name" value="IRON(3+)-HYDROXAMATE IMPORT ATP-BINDING PROTEIN FHUC"/>
    <property type="match status" value="1"/>
</dbReference>
<feature type="domain" description="AAA+ ATPase" evidence="8">
    <location>
        <begin position="39"/>
        <end position="216"/>
    </location>
</feature>
<dbReference type="SUPFAM" id="SSF52540">
    <property type="entry name" value="P-loop containing nucleoside triphosphate hydrolases"/>
    <property type="match status" value="1"/>
</dbReference>
<keyword evidence="10" id="KW-1185">Reference proteome</keyword>
<keyword evidence="4" id="KW-0410">Iron transport</keyword>
<accession>A0ABT7DL32</accession>
<evidence type="ECO:0000256" key="6">
    <source>
        <dbReference type="ARBA" id="ARBA00023065"/>
    </source>
</evidence>
<dbReference type="InterPro" id="IPR003593">
    <property type="entry name" value="AAA+_ATPase"/>
</dbReference>
<evidence type="ECO:0000313" key="10">
    <source>
        <dbReference type="Proteomes" id="UP001232750"/>
    </source>
</evidence>
<evidence type="ECO:0000256" key="4">
    <source>
        <dbReference type="ARBA" id="ARBA00022496"/>
    </source>
</evidence>
<evidence type="ECO:0000313" key="9">
    <source>
        <dbReference type="EMBL" id="MDJ1649263.1"/>
    </source>
</evidence>
<keyword evidence="7" id="KW-0472">Membrane</keyword>
<name>A0ABT7DL32_9ACTN</name>
<evidence type="ECO:0000256" key="1">
    <source>
        <dbReference type="ARBA" id="ARBA00004202"/>
    </source>
</evidence>
<dbReference type="SMART" id="SM00382">
    <property type="entry name" value="AAA"/>
    <property type="match status" value="1"/>
</dbReference>
<evidence type="ECO:0000256" key="3">
    <source>
        <dbReference type="ARBA" id="ARBA00022475"/>
    </source>
</evidence>
<comment type="subcellular location">
    <subcellularLocation>
        <location evidence="1">Cell membrane</location>
        <topology evidence="1">Peripheral membrane protein</topology>
    </subcellularLocation>
</comment>
<reference evidence="9 10" key="1">
    <citation type="submission" date="2023-05" db="EMBL/GenBank/DDBJ databases">
        <title>Gordonibacter KGMB12511T sp. nov., isolated from faeces of healthy Korean.</title>
        <authorList>
            <person name="Kim H.S."/>
            <person name="Kim J.-S."/>
            <person name="Suh M.K."/>
            <person name="Eom M.K."/>
            <person name="Do H.E."/>
            <person name="Lee J.-S."/>
        </authorList>
    </citation>
    <scope>NUCLEOTIDE SEQUENCE [LARGE SCALE GENOMIC DNA]</scope>
    <source>
        <strain evidence="9 10">KGMB12511</strain>
    </source>
</reference>
<evidence type="ECO:0000256" key="7">
    <source>
        <dbReference type="ARBA" id="ARBA00023136"/>
    </source>
</evidence>
<gene>
    <name evidence="9" type="ORF">QNJ86_00465</name>
</gene>
<evidence type="ECO:0000259" key="8">
    <source>
        <dbReference type="SMART" id="SM00382"/>
    </source>
</evidence>
<dbReference type="EMBL" id="JASJEU010000003">
    <property type="protein sequence ID" value="MDJ1649263.1"/>
    <property type="molecule type" value="Genomic_DNA"/>
</dbReference>
<proteinExistence type="predicted"/>
<dbReference type="InterPro" id="IPR027417">
    <property type="entry name" value="P-loop_NTPase"/>
</dbReference>
<evidence type="ECO:0000256" key="5">
    <source>
        <dbReference type="ARBA" id="ARBA00023004"/>
    </source>
</evidence>
<dbReference type="Pfam" id="PF13476">
    <property type="entry name" value="AAA_23"/>
    <property type="match status" value="1"/>
</dbReference>
<keyword evidence="5" id="KW-0408">Iron</keyword>
<dbReference type="Pfam" id="PF13304">
    <property type="entry name" value="AAA_21"/>
    <property type="match status" value="1"/>
</dbReference>
<dbReference type="Gene3D" id="3.40.50.300">
    <property type="entry name" value="P-loop containing nucleotide triphosphate hydrolases"/>
    <property type="match status" value="2"/>
</dbReference>
<protein>
    <submittedName>
        <fullName evidence="9">AAA family ATPase</fullName>
    </submittedName>
</protein>
<organism evidence="9 10">
    <name type="scientific">Gordonibacter faecis</name>
    <dbReference type="NCBI Taxonomy" id="3047475"/>
    <lineage>
        <taxon>Bacteria</taxon>
        <taxon>Bacillati</taxon>
        <taxon>Actinomycetota</taxon>
        <taxon>Coriobacteriia</taxon>
        <taxon>Eggerthellales</taxon>
        <taxon>Eggerthellaceae</taxon>
        <taxon>Gordonibacter</taxon>
    </lineage>
</organism>
<comment type="caution">
    <text evidence="9">The sequence shown here is derived from an EMBL/GenBank/DDBJ whole genome shotgun (WGS) entry which is preliminary data.</text>
</comment>
<keyword evidence="3" id="KW-1003">Cell membrane</keyword>
<dbReference type="InterPro" id="IPR051535">
    <property type="entry name" value="Siderophore_ABC-ATPase"/>
</dbReference>
<dbReference type="Proteomes" id="UP001232750">
    <property type="component" value="Unassembled WGS sequence"/>
</dbReference>
<dbReference type="InterPro" id="IPR003959">
    <property type="entry name" value="ATPase_AAA_core"/>
</dbReference>
<keyword evidence="6" id="KW-0406">Ion transport</keyword>
<dbReference type="InterPro" id="IPR038729">
    <property type="entry name" value="Rad50/SbcC_AAA"/>
</dbReference>
<dbReference type="RefSeq" id="WP_283830595.1">
    <property type="nucleotide sequence ID" value="NZ_JASJEU010000003.1"/>
</dbReference>